<proteinExistence type="predicted"/>
<gene>
    <name evidence="1" type="ORF">AXG93_4284s1130</name>
</gene>
<dbReference type="Proteomes" id="UP000077202">
    <property type="component" value="Unassembled WGS sequence"/>
</dbReference>
<sequence>MSVEDSDGRWKVIAWVCDLFPSPFPCPSQDDLRRAMLRRVFGRLVPDEVCNTGAVAFGGPSSAPKCGLVRASYPCSTFGPTDRQANREQFWSSLDWTGLDGMAYAPDDRWELMVSRTHEGFQNSPKFQYLLQGHKYLPLWAFDNQLRIISSDEPAEFGHVCVEDNLTSSSGTRMHPSTRSELRNRASLRPSASVNRHILLSTADVNRAVPQGQVIALSLGWDEQIKNVCSVVRKCAWLAGWQH</sequence>
<evidence type="ECO:0000313" key="2">
    <source>
        <dbReference type="Proteomes" id="UP000077202"/>
    </source>
</evidence>
<dbReference type="AlphaFoldDB" id="A0A176VT20"/>
<dbReference type="EMBL" id="LVLJ01002827">
    <property type="protein sequence ID" value="OAE23543.1"/>
    <property type="molecule type" value="Genomic_DNA"/>
</dbReference>
<protein>
    <submittedName>
        <fullName evidence="1">Uncharacterized protein</fullName>
    </submittedName>
</protein>
<evidence type="ECO:0000313" key="1">
    <source>
        <dbReference type="EMBL" id="OAE23543.1"/>
    </source>
</evidence>
<accession>A0A176VT20</accession>
<reference evidence="1" key="1">
    <citation type="submission" date="2016-03" db="EMBL/GenBank/DDBJ databases">
        <title>Mechanisms controlling the formation of the plant cell surface in tip-growing cells are functionally conserved among land plants.</title>
        <authorList>
            <person name="Honkanen S."/>
            <person name="Jones V.A."/>
            <person name="Morieri G."/>
            <person name="Champion C."/>
            <person name="Hetherington A.J."/>
            <person name="Kelly S."/>
            <person name="Saint-Marcoux D."/>
            <person name="Proust H."/>
            <person name="Prescott H."/>
            <person name="Dolan L."/>
        </authorList>
    </citation>
    <scope>NUCLEOTIDE SEQUENCE [LARGE SCALE GENOMIC DNA]</scope>
    <source>
        <tissue evidence="1">Whole gametophyte</tissue>
    </source>
</reference>
<keyword evidence="2" id="KW-1185">Reference proteome</keyword>
<name>A0A176VT20_MARPO</name>
<organism evidence="1 2">
    <name type="scientific">Marchantia polymorpha subsp. ruderalis</name>
    <dbReference type="NCBI Taxonomy" id="1480154"/>
    <lineage>
        <taxon>Eukaryota</taxon>
        <taxon>Viridiplantae</taxon>
        <taxon>Streptophyta</taxon>
        <taxon>Embryophyta</taxon>
        <taxon>Marchantiophyta</taxon>
        <taxon>Marchantiopsida</taxon>
        <taxon>Marchantiidae</taxon>
        <taxon>Marchantiales</taxon>
        <taxon>Marchantiaceae</taxon>
        <taxon>Marchantia</taxon>
    </lineage>
</organism>
<comment type="caution">
    <text evidence="1">The sequence shown here is derived from an EMBL/GenBank/DDBJ whole genome shotgun (WGS) entry which is preliminary data.</text>
</comment>